<proteinExistence type="predicted"/>
<dbReference type="RefSeq" id="WP_109929109.1">
    <property type="nucleotide sequence ID" value="NZ_QGNY01000002.1"/>
</dbReference>
<dbReference type="Proteomes" id="UP000245391">
    <property type="component" value="Unassembled WGS sequence"/>
</dbReference>
<gene>
    <name evidence="1" type="ORF">DF947_07730</name>
</gene>
<keyword evidence="2" id="KW-1185">Reference proteome</keyword>
<organism evidence="1 2">
    <name type="scientific">Pedobacter paludis</name>
    <dbReference type="NCBI Taxonomy" id="2203212"/>
    <lineage>
        <taxon>Bacteria</taxon>
        <taxon>Pseudomonadati</taxon>
        <taxon>Bacteroidota</taxon>
        <taxon>Sphingobacteriia</taxon>
        <taxon>Sphingobacteriales</taxon>
        <taxon>Sphingobacteriaceae</taxon>
        <taxon>Pedobacter</taxon>
    </lineage>
</organism>
<dbReference type="OrthoDB" id="827255at2"/>
<comment type="caution">
    <text evidence="1">The sequence shown here is derived from an EMBL/GenBank/DDBJ whole genome shotgun (WGS) entry which is preliminary data.</text>
</comment>
<dbReference type="EMBL" id="QGNY01000002">
    <property type="protein sequence ID" value="PWS32947.1"/>
    <property type="molecule type" value="Genomic_DNA"/>
</dbReference>
<name>A0A317F4H9_9SPHI</name>
<evidence type="ECO:0000313" key="1">
    <source>
        <dbReference type="EMBL" id="PWS32947.1"/>
    </source>
</evidence>
<dbReference type="AlphaFoldDB" id="A0A317F4H9"/>
<sequence length="68" mass="7990">METLLVHPDNEKQLEALKAFMIEQNINFESQTEKLPKHVYQSIERGLKQANKGETISFDEFKLKHFKA</sequence>
<evidence type="ECO:0000313" key="2">
    <source>
        <dbReference type="Proteomes" id="UP000245391"/>
    </source>
</evidence>
<protein>
    <submittedName>
        <fullName evidence="1">Uncharacterized protein</fullName>
    </submittedName>
</protein>
<dbReference type="InterPro" id="IPR020271">
    <property type="entry name" value="Uncharacterised_MJ1172"/>
</dbReference>
<accession>A0A317F4H9</accession>
<reference evidence="2" key="1">
    <citation type="submission" date="2018-05" db="EMBL/GenBank/DDBJ databases">
        <title>Pedobacter paludis sp. nov., isolated from wetland soil.</title>
        <authorList>
            <person name="Zhang Y."/>
        </authorList>
    </citation>
    <scope>NUCLEOTIDE SEQUENCE [LARGE SCALE GENOMIC DNA]</scope>
    <source>
        <strain evidence="2">R-8</strain>
    </source>
</reference>
<dbReference type="Pfam" id="PF10884">
    <property type="entry name" value="DUF2683"/>
    <property type="match status" value="1"/>
</dbReference>